<organism evidence="1 2">
    <name type="scientific">Heterorhabditis bacteriophora</name>
    <name type="common">Entomopathogenic nematode worm</name>
    <dbReference type="NCBI Taxonomy" id="37862"/>
    <lineage>
        <taxon>Eukaryota</taxon>
        <taxon>Metazoa</taxon>
        <taxon>Ecdysozoa</taxon>
        <taxon>Nematoda</taxon>
        <taxon>Chromadorea</taxon>
        <taxon>Rhabditida</taxon>
        <taxon>Rhabditina</taxon>
        <taxon>Rhabditomorpha</taxon>
        <taxon>Strongyloidea</taxon>
        <taxon>Heterorhabditidae</taxon>
        <taxon>Heterorhabditis</taxon>
    </lineage>
</organism>
<dbReference type="WBParaSite" id="Hba_13196">
    <property type="protein sequence ID" value="Hba_13196"/>
    <property type="gene ID" value="Hba_13196"/>
</dbReference>
<keyword evidence="1" id="KW-1185">Reference proteome</keyword>
<dbReference type="Proteomes" id="UP000095283">
    <property type="component" value="Unplaced"/>
</dbReference>
<evidence type="ECO:0000313" key="1">
    <source>
        <dbReference type="Proteomes" id="UP000095283"/>
    </source>
</evidence>
<dbReference type="PANTHER" id="PTHR35179">
    <property type="entry name" value="PROTEIN CBG02620"/>
    <property type="match status" value="1"/>
</dbReference>
<accession>A0A1I7X6Y4</accession>
<name>A0A1I7X6Y4_HETBA</name>
<dbReference type="AlphaFoldDB" id="A0A1I7X6Y4"/>
<reference evidence="2" key="1">
    <citation type="submission" date="2016-11" db="UniProtKB">
        <authorList>
            <consortium name="WormBaseParasite"/>
        </authorList>
    </citation>
    <scope>IDENTIFICATION</scope>
</reference>
<evidence type="ECO:0000313" key="2">
    <source>
        <dbReference type="WBParaSite" id="Hba_13196"/>
    </source>
</evidence>
<protein>
    <submittedName>
        <fullName evidence="2">Transmembrane protein</fullName>
    </submittedName>
</protein>
<sequence length="271" mass="31264">MEASDLMEIGHVTFDQNLKKKMTRPRSKHAFGPFYQIVAYQFGSFRIMVRFSLILCSLFLPTKYHFRFEVDCADFAAVKCPPVTVEQSETLPEKKKAPENEKIESRMPTLIHSIPNNNLFYYVFKVSSFLIATFFSPCLCKWMMVVRRALDIYGYVTINTSTLLHRFKVVEYGQLPHDLPLQLLTTYPQGAGFPFFTWAQLFFTNANQGIVGWFKGNGDFGKPSFYTQQDISKMMKPLPYVTLSKDYIKVPGDINGSYFVIKPNKIFTEHG</sequence>
<dbReference type="PANTHER" id="PTHR35179:SF2">
    <property type="entry name" value="START DOMAIN-CONTAINING PROTEIN"/>
    <property type="match status" value="1"/>
</dbReference>
<proteinExistence type="predicted"/>